<name>A0A4R7BWL9_9HYPH</name>
<proteinExistence type="predicted"/>
<dbReference type="RefSeq" id="WP_133771549.1">
    <property type="nucleotide sequence ID" value="NZ_SNZR01000013.1"/>
</dbReference>
<evidence type="ECO:0000313" key="1">
    <source>
        <dbReference type="EMBL" id="TDR90280.1"/>
    </source>
</evidence>
<sequence>MLWIVDERGSFVASYDAVPYPAPEETLDRLRQRLDPNNRVVDVPPLGPEYWHAPDGVPVPKQQIAVTADRTSVQADENDEVVLQAVPAGSIVEVHGADGLTTIPAEQEGPISLTFSVAGPHVVRVTHPSHTERRFELEVTEATTVRRQRRIKRAVASHLVGPQGAAVAAKALAVLTSEGVPATAAALAAVAQRPEAAAALEGRQSSGIAAMAAAAGRSAEEVAQAIVETADAYWFAAAKHETLKARLTGLVERPVRKAEVERVIVEAGRADILPRL</sequence>
<keyword evidence="2" id="KW-1185">Reference proteome</keyword>
<gene>
    <name evidence="1" type="ORF">EV668_3126</name>
</gene>
<organism evidence="1 2">
    <name type="scientific">Enterovirga rhinocerotis</name>
    <dbReference type="NCBI Taxonomy" id="1339210"/>
    <lineage>
        <taxon>Bacteria</taxon>
        <taxon>Pseudomonadati</taxon>
        <taxon>Pseudomonadota</taxon>
        <taxon>Alphaproteobacteria</taxon>
        <taxon>Hyphomicrobiales</taxon>
        <taxon>Methylobacteriaceae</taxon>
        <taxon>Enterovirga</taxon>
    </lineage>
</organism>
<dbReference type="AlphaFoldDB" id="A0A4R7BWL9"/>
<dbReference type="OrthoDB" id="9949850at2"/>
<reference evidence="1 2" key="1">
    <citation type="submission" date="2019-03" db="EMBL/GenBank/DDBJ databases">
        <title>Genomic Encyclopedia of Type Strains, Phase IV (KMG-IV): sequencing the most valuable type-strain genomes for metagenomic binning, comparative biology and taxonomic classification.</title>
        <authorList>
            <person name="Goeker M."/>
        </authorList>
    </citation>
    <scope>NUCLEOTIDE SEQUENCE [LARGE SCALE GENOMIC DNA]</scope>
    <source>
        <strain evidence="1 2">DSM 25903</strain>
    </source>
</reference>
<comment type="caution">
    <text evidence="1">The sequence shown here is derived from an EMBL/GenBank/DDBJ whole genome shotgun (WGS) entry which is preliminary data.</text>
</comment>
<evidence type="ECO:0000313" key="2">
    <source>
        <dbReference type="Proteomes" id="UP000295122"/>
    </source>
</evidence>
<dbReference type="Proteomes" id="UP000295122">
    <property type="component" value="Unassembled WGS sequence"/>
</dbReference>
<accession>A0A4R7BWL9</accession>
<dbReference type="EMBL" id="SNZR01000013">
    <property type="protein sequence ID" value="TDR90280.1"/>
    <property type="molecule type" value="Genomic_DNA"/>
</dbReference>
<protein>
    <submittedName>
        <fullName evidence="1">Uncharacterized protein</fullName>
    </submittedName>
</protein>